<dbReference type="AlphaFoldDB" id="A0AAD4FHD5"/>
<feature type="compositionally biased region" description="Basic and acidic residues" evidence="3">
    <location>
        <begin position="569"/>
        <end position="582"/>
    </location>
</feature>
<evidence type="ECO:0000313" key="6">
    <source>
        <dbReference type="Proteomes" id="UP001199106"/>
    </source>
</evidence>
<accession>A0AAD4FHD5</accession>
<feature type="compositionally biased region" description="Low complexity" evidence="3">
    <location>
        <begin position="380"/>
        <end position="396"/>
    </location>
</feature>
<feature type="compositionally biased region" description="Basic and acidic residues" evidence="3">
    <location>
        <begin position="241"/>
        <end position="251"/>
    </location>
</feature>
<sequence>MNNSQFRRLLVETPKPQDGEKGKSPVAGTPRAVLGARKHSSIPMTPRQVGKGSVQSDFARQLAERNAKNNPGQKKARNIVPKGTKLAAGYTDRTKAYTDEEDSEIAKRVKNLEESMKKGKIDRETFEKLVQEITGGDVGTTHLVKGLDRKLLERVRRGEDVLGGHDKKEEEDEADEKEAEEVPEVEDAFDELAEADIGPITREKVEKKGEKMASPRPVAGVKRSRNDILKDLKRQREEAAAAAAAEHEKRFPTLGPGFRKINAQGETHRIETDDKGREVLIITGPDGKEKRKVKKQKVEEPAPEVRHDLDDASKPINMHNLPALKKEESEDEDIFEGVGSNYNPLANFDDSDDDSDEDEDEDEEEGEAKLELPAVPKLDTTTTAEPPSEGSTSSPEAADEDTSTAKPKDTAPATAPTKRDYFASTKLNTNTTKEPSDLSAADATVRAALAKVRNLDESSTLLQNLGSTDPNDPASKEARLKKRAAELAASDRDMEDMDMGFGASRFDDAEEMEREGEKVKFSQWKGLGAEGDDEDGDEGAKGKKKERKRGGKKRKGDKNNADDVLSVMERQKEKKEKTKTLG</sequence>
<feature type="region of interest" description="Disordered" evidence="3">
    <location>
        <begin position="155"/>
        <end position="227"/>
    </location>
</feature>
<evidence type="ECO:0000256" key="3">
    <source>
        <dbReference type="SAM" id="MobiDB-lite"/>
    </source>
</evidence>
<organism evidence="5 6">
    <name type="scientific">Alternaria panax</name>
    <dbReference type="NCBI Taxonomy" id="48097"/>
    <lineage>
        <taxon>Eukaryota</taxon>
        <taxon>Fungi</taxon>
        <taxon>Dikarya</taxon>
        <taxon>Ascomycota</taxon>
        <taxon>Pezizomycotina</taxon>
        <taxon>Dothideomycetes</taxon>
        <taxon>Pleosporomycetidae</taxon>
        <taxon>Pleosporales</taxon>
        <taxon>Pleosporineae</taxon>
        <taxon>Pleosporaceae</taxon>
        <taxon>Alternaria</taxon>
        <taxon>Alternaria sect. Panax</taxon>
    </lineage>
</organism>
<feature type="compositionally biased region" description="Acidic residues" evidence="3">
    <location>
        <begin position="349"/>
        <end position="366"/>
    </location>
</feature>
<comment type="caution">
    <text evidence="5">The sequence shown here is derived from an EMBL/GenBank/DDBJ whole genome shotgun (WGS) entry which is preliminary data.</text>
</comment>
<feature type="region of interest" description="Disordered" evidence="3">
    <location>
        <begin position="241"/>
        <end position="440"/>
    </location>
</feature>
<feature type="compositionally biased region" description="Basic and acidic residues" evidence="3">
    <location>
        <begin position="296"/>
        <end position="313"/>
    </location>
</feature>
<name>A0AAD4FHD5_9PLEO</name>
<evidence type="ECO:0000313" key="5">
    <source>
        <dbReference type="EMBL" id="KAG9190058.1"/>
    </source>
</evidence>
<dbReference type="EC" id="3.2.2.3" evidence="5"/>
<evidence type="ECO:0000256" key="1">
    <source>
        <dbReference type="ARBA" id="ARBA00004123"/>
    </source>
</evidence>
<keyword evidence="6" id="KW-1185">Reference proteome</keyword>
<feature type="compositionally biased region" description="Basic and acidic residues" evidence="3">
    <location>
        <begin position="201"/>
        <end position="213"/>
    </location>
</feature>
<feature type="compositionally biased region" description="Polar residues" evidence="3">
    <location>
        <begin position="457"/>
        <end position="470"/>
    </location>
</feature>
<dbReference type="Proteomes" id="UP001199106">
    <property type="component" value="Unassembled WGS sequence"/>
</dbReference>
<feature type="compositionally biased region" description="Acidic residues" evidence="3">
    <location>
        <begin position="169"/>
        <end position="194"/>
    </location>
</feature>
<dbReference type="Pfam" id="PF07808">
    <property type="entry name" value="RED_N"/>
    <property type="match status" value="1"/>
</dbReference>
<dbReference type="InterPro" id="IPR039896">
    <property type="entry name" value="Red-like"/>
</dbReference>
<feature type="compositionally biased region" description="Basic and acidic residues" evidence="3">
    <location>
        <begin position="155"/>
        <end position="168"/>
    </location>
</feature>
<proteinExistence type="predicted"/>
<dbReference type="GO" id="GO:0045437">
    <property type="term" value="F:uridine nucleosidase activity"/>
    <property type="evidence" value="ECO:0007669"/>
    <property type="project" value="UniProtKB-EC"/>
</dbReference>
<comment type="subcellular location">
    <subcellularLocation>
        <location evidence="1">Nucleus</location>
    </subcellularLocation>
</comment>
<dbReference type="PANTHER" id="PTHR12765">
    <property type="entry name" value="RED PROTEIN IK FACTOR CYTOKINE IK"/>
    <property type="match status" value="1"/>
</dbReference>
<keyword evidence="5" id="KW-0326">Glycosidase</keyword>
<feature type="domain" description="RED-like N-terminal" evidence="4">
    <location>
        <begin position="124"/>
        <end position="182"/>
    </location>
</feature>
<protein>
    <submittedName>
        <fullName evidence="5">Uridine nucleosidase</fullName>
        <ecNumber evidence="5">3.2.2.3</ecNumber>
    </submittedName>
</protein>
<dbReference type="InterPro" id="IPR012916">
    <property type="entry name" value="RED_N"/>
</dbReference>
<feature type="compositionally biased region" description="Basic and acidic residues" evidence="3">
    <location>
        <begin position="266"/>
        <end position="278"/>
    </location>
</feature>
<feature type="compositionally biased region" description="Basic and acidic residues" evidence="3">
    <location>
        <begin position="474"/>
        <end position="492"/>
    </location>
</feature>
<dbReference type="EMBL" id="JAANER010000004">
    <property type="protein sequence ID" value="KAG9190058.1"/>
    <property type="molecule type" value="Genomic_DNA"/>
</dbReference>
<gene>
    <name evidence="5" type="ORF">G6011_08146</name>
</gene>
<feature type="region of interest" description="Disordered" evidence="3">
    <location>
        <begin position="454"/>
        <end position="582"/>
    </location>
</feature>
<keyword evidence="5" id="KW-0378">Hydrolase</keyword>
<reference evidence="5" key="1">
    <citation type="submission" date="2021-07" db="EMBL/GenBank/DDBJ databases">
        <title>Genome Resource of American Ginseng Black Spot Pathogen Alternaria panax.</title>
        <authorList>
            <person name="Qiu C."/>
            <person name="Wang W."/>
            <person name="Liu Z."/>
        </authorList>
    </citation>
    <scope>NUCLEOTIDE SEQUENCE</scope>
    <source>
        <strain evidence="5">BNCC115425</strain>
    </source>
</reference>
<keyword evidence="2" id="KW-0539">Nucleus</keyword>
<feature type="compositionally biased region" description="Basic residues" evidence="3">
    <location>
        <begin position="542"/>
        <end position="556"/>
    </location>
</feature>
<feature type="region of interest" description="Disordered" evidence="3">
    <location>
        <begin position="1"/>
        <end position="55"/>
    </location>
</feature>
<evidence type="ECO:0000259" key="4">
    <source>
        <dbReference type="Pfam" id="PF07808"/>
    </source>
</evidence>
<dbReference type="GO" id="GO:0005634">
    <property type="term" value="C:nucleus"/>
    <property type="evidence" value="ECO:0007669"/>
    <property type="project" value="UniProtKB-SubCell"/>
</dbReference>
<evidence type="ECO:0000256" key="2">
    <source>
        <dbReference type="ARBA" id="ARBA00023242"/>
    </source>
</evidence>